<keyword evidence="2" id="KW-1185">Reference proteome</keyword>
<reference evidence="2" key="1">
    <citation type="journal article" date="2019" name="Int. J. Syst. Evol. Microbiol.">
        <title>The Global Catalogue of Microorganisms (GCM) 10K type strain sequencing project: providing services to taxonomists for standard genome sequencing and annotation.</title>
        <authorList>
            <consortium name="The Broad Institute Genomics Platform"/>
            <consortium name="The Broad Institute Genome Sequencing Center for Infectious Disease"/>
            <person name="Wu L."/>
            <person name="Ma J."/>
        </authorList>
    </citation>
    <scope>NUCLEOTIDE SEQUENCE [LARGE SCALE GENOMIC DNA]</scope>
    <source>
        <strain evidence="2">CCUG 59129</strain>
    </source>
</reference>
<name>A0ABW3HWU0_9BACL</name>
<proteinExistence type="predicted"/>
<organism evidence="1 2">
    <name type="scientific">Paenibacillus chungangensis</name>
    <dbReference type="NCBI Taxonomy" id="696535"/>
    <lineage>
        <taxon>Bacteria</taxon>
        <taxon>Bacillati</taxon>
        <taxon>Bacillota</taxon>
        <taxon>Bacilli</taxon>
        <taxon>Bacillales</taxon>
        <taxon>Paenibacillaceae</taxon>
        <taxon>Paenibacillus</taxon>
    </lineage>
</organism>
<evidence type="ECO:0000313" key="1">
    <source>
        <dbReference type="EMBL" id="MFD0961997.1"/>
    </source>
</evidence>
<dbReference type="SUPFAM" id="SSF52540">
    <property type="entry name" value="P-loop containing nucleoside triphosphate hydrolases"/>
    <property type="match status" value="1"/>
</dbReference>
<dbReference type="EMBL" id="JBHTJZ010000070">
    <property type="protein sequence ID" value="MFD0961997.1"/>
    <property type="molecule type" value="Genomic_DNA"/>
</dbReference>
<dbReference type="RefSeq" id="WP_377568082.1">
    <property type="nucleotide sequence ID" value="NZ_JBHTJZ010000070.1"/>
</dbReference>
<dbReference type="Gene3D" id="3.40.50.300">
    <property type="entry name" value="P-loop containing nucleotide triphosphate hydrolases"/>
    <property type="match status" value="1"/>
</dbReference>
<protein>
    <recommendedName>
        <fullName evidence="3">Cellulose biosynthesis protein BcsQ</fullName>
    </recommendedName>
</protein>
<gene>
    <name evidence="1" type="ORF">ACFQ2I_21900</name>
</gene>
<dbReference type="InterPro" id="IPR027417">
    <property type="entry name" value="P-loop_NTPase"/>
</dbReference>
<accession>A0ABW3HWU0</accession>
<dbReference type="Proteomes" id="UP001596989">
    <property type="component" value="Unassembled WGS sequence"/>
</dbReference>
<evidence type="ECO:0000313" key="2">
    <source>
        <dbReference type="Proteomes" id="UP001596989"/>
    </source>
</evidence>
<sequence length="290" mass="32299">MSTRGRNGSAVTAFIGTTPNIGTTVAAFATAYRVAERCSGTVGYLCLHLKSAKLHRYLGIDEPHATLDQLQPELRSAALTPGMLMGASCALRQRPNLHILFGSLNREQAEFFTVEEIEQLLQAAEQAFSFVVLDVGAYWDNAATVCAMRSATSRILVTTPALSHFQEDGRRWIGQVSPMFHVPRDHYECVVVQPHRRKSAYGIRHISQELGIAPLARFQLAESLYASLDEGSYDRWLATDTIGKKAMTGVARTLIERYALEQHEADILRQPWYRGLPVLRRGMSSYEGRS</sequence>
<comment type="caution">
    <text evidence="1">The sequence shown here is derived from an EMBL/GenBank/DDBJ whole genome shotgun (WGS) entry which is preliminary data.</text>
</comment>
<evidence type="ECO:0008006" key="3">
    <source>
        <dbReference type="Google" id="ProtNLM"/>
    </source>
</evidence>